<gene>
    <name evidence="10" type="ORF">EB796_001634</name>
</gene>
<dbReference type="AlphaFoldDB" id="A0A7J7KPM9"/>
<evidence type="ECO:0000256" key="6">
    <source>
        <dbReference type="ARBA" id="ARBA00022845"/>
    </source>
</evidence>
<dbReference type="PANTHER" id="PTHR12887">
    <property type="entry name" value="NANOS PROTEIN"/>
    <property type="match status" value="1"/>
</dbReference>
<evidence type="ECO:0000256" key="1">
    <source>
        <dbReference type="ARBA" id="ARBA00004496"/>
    </source>
</evidence>
<evidence type="ECO:0000259" key="9">
    <source>
        <dbReference type="PROSITE" id="PS51522"/>
    </source>
</evidence>
<organism evidence="10 11">
    <name type="scientific">Bugula neritina</name>
    <name type="common">Brown bryozoan</name>
    <name type="synonym">Sertularia neritina</name>
    <dbReference type="NCBI Taxonomy" id="10212"/>
    <lineage>
        <taxon>Eukaryota</taxon>
        <taxon>Metazoa</taxon>
        <taxon>Spiralia</taxon>
        <taxon>Lophotrochozoa</taxon>
        <taxon>Bryozoa</taxon>
        <taxon>Gymnolaemata</taxon>
        <taxon>Cheilostomatida</taxon>
        <taxon>Flustrina</taxon>
        <taxon>Buguloidea</taxon>
        <taxon>Bugulidae</taxon>
        <taxon>Bugula</taxon>
    </lineage>
</organism>
<dbReference type="OrthoDB" id="10010129at2759"/>
<sequence>MAATLNLLESVLVSPTPAPTLADVFKDFWSPSFAASYLNKGVIQQIPGNQMPSAENGYSVSNFIIEYVMSIHNKFGMKEAEKVVTELLADVPTIESARLKCRVMKRVEQLAIKKRIQPLCSFCRNNGLPPELYMNHILKDYLGRVACPILRQYTCPKCGANGDDAHTMNYCPYKITGLISPPRSRLHSCTSI</sequence>
<comment type="caution">
    <text evidence="10">The sequence shown here is derived from an EMBL/GenBank/DDBJ whole genome shotgun (WGS) entry which is preliminary data.</text>
</comment>
<dbReference type="InterPro" id="IPR024161">
    <property type="entry name" value="Znf_nanos-typ"/>
</dbReference>
<accession>A0A7J7KPM9</accession>
<evidence type="ECO:0000313" key="10">
    <source>
        <dbReference type="EMBL" id="KAF6040065.1"/>
    </source>
</evidence>
<comment type="similarity">
    <text evidence="8">Belongs to the nanos family.</text>
</comment>
<evidence type="ECO:0000256" key="5">
    <source>
        <dbReference type="ARBA" id="ARBA00022833"/>
    </source>
</evidence>
<dbReference type="Proteomes" id="UP000593567">
    <property type="component" value="Unassembled WGS sequence"/>
</dbReference>
<keyword evidence="5" id="KW-0862">Zinc</keyword>
<dbReference type="GO" id="GO:0003723">
    <property type="term" value="F:RNA binding"/>
    <property type="evidence" value="ECO:0007669"/>
    <property type="project" value="UniProtKB-UniRule"/>
</dbReference>
<evidence type="ECO:0000256" key="8">
    <source>
        <dbReference type="PROSITE-ProRule" id="PRU00855"/>
    </source>
</evidence>
<keyword evidence="2" id="KW-0963">Cytoplasm</keyword>
<evidence type="ECO:0000256" key="4">
    <source>
        <dbReference type="ARBA" id="ARBA00022771"/>
    </source>
</evidence>
<dbReference type="GO" id="GO:0006417">
    <property type="term" value="P:regulation of translation"/>
    <property type="evidence" value="ECO:0007669"/>
    <property type="project" value="UniProtKB-UniRule"/>
</dbReference>
<dbReference type="Pfam" id="PF05741">
    <property type="entry name" value="zf-nanos"/>
    <property type="match status" value="1"/>
</dbReference>
<dbReference type="PROSITE" id="PS51522">
    <property type="entry name" value="ZF_NANOS"/>
    <property type="match status" value="1"/>
</dbReference>
<protein>
    <submittedName>
        <fullName evidence="10">NANOS1</fullName>
    </submittedName>
</protein>
<evidence type="ECO:0000313" key="11">
    <source>
        <dbReference type="Proteomes" id="UP000593567"/>
    </source>
</evidence>
<evidence type="ECO:0000256" key="3">
    <source>
        <dbReference type="ARBA" id="ARBA00022723"/>
    </source>
</evidence>
<evidence type="ECO:0000256" key="2">
    <source>
        <dbReference type="ARBA" id="ARBA00022490"/>
    </source>
</evidence>
<comment type="subcellular location">
    <subcellularLocation>
        <location evidence="1">Cytoplasm</location>
    </subcellularLocation>
</comment>
<name>A0A7J7KPM9_BUGNE</name>
<dbReference type="InterPro" id="IPR038129">
    <property type="entry name" value="Nanos_sf"/>
</dbReference>
<dbReference type="EMBL" id="VXIV02000185">
    <property type="protein sequence ID" value="KAF6040065.1"/>
    <property type="molecule type" value="Genomic_DNA"/>
</dbReference>
<dbReference type="GO" id="GO:0005737">
    <property type="term" value="C:cytoplasm"/>
    <property type="evidence" value="ECO:0007669"/>
    <property type="project" value="UniProtKB-SubCell"/>
</dbReference>
<keyword evidence="11" id="KW-1185">Reference proteome</keyword>
<evidence type="ECO:0000256" key="7">
    <source>
        <dbReference type="ARBA" id="ARBA00022884"/>
    </source>
</evidence>
<keyword evidence="7 8" id="KW-0694">RNA-binding</keyword>
<reference evidence="10" key="1">
    <citation type="submission" date="2020-06" db="EMBL/GenBank/DDBJ databases">
        <title>Draft genome of Bugula neritina, a colonial animal packing powerful symbionts and potential medicines.</title>
        <authorList>
            <person name="Rayko M."/>
        </authorList>
    </citation>
    <scope>NUCLEOTIDE SEQUENCE [LARGE SCALE GENOMIC DNA]</scope>
    <source>
        <strain evidence="10">Kwan_BN1</strain>
    </source>
</reference>
<feature type="domain" description="Nanos-type" evidence="9">
    <location>
        <begin position="119"/>
        <end position="173"/>
    </location>
</feature>
<keyword evidence="4 8" id="KW-0863">Zinc-finger</keyword>
<dbReference type="GO" id="GO:0008270">
    <property type="term" value="F:zinc ion binding"/>
    <property type="evidence" value="ECO:0007669"/>
    <property type="project" value="UniProtKB-KW"/>
</dbReference>
<dbReference type="InterPro" id="IPR008705">
    <property type="entry name" value="Nanos/Xcar2"/>
</dbReference>
<dbReference type="Gene3D" id="4.10.60.30">
    <property type="entry name" value="Nanos, RNA-binding domain"/>
    <property type="match status" value="1"/>
</dbReference>
<keyword evidence="3" id="KW-0479">Metal-binding</keyword>
<proteinExistence type="inferred from homology"/>
<keyword evidence="6 8" id="KW-0810">Translation regulation</keyword>